<dbReference type="AlphaFoldDB" id="A0A0A9W1Z9"/>
<reference evidence="2" key="2">
    <citation type="submission" date="2014-07" db="EMBL/GenBank/DDBJ databases">
        <authorList>
            <person name="Hull J."/>
        </authorList>
    </citation>
    <scope>NUCLEOTIDE SEQUENCE</scope>
</reference>
<feature type="region of interest" description="Disordered" evidence="1">
    <location>
        <begin position="679"/>
        <end position="781"/>
    </location>
</feature>
<feature type="region of interest" description="Disordered" evidence="1">
    <location>
        <begin position="641"/>
        <end position="662"/>
    </location>
</feature>
<dbReference type="EMBL" id="GBHO01041755">
    <property type="protein sequence ID" value="JAG01849.1"/>
    <property type="molecule type" value="Transcribed_RNA"/>
</dbReference>
<feature type="compositionally biased region" description="Polar residues" evidence="1">
    <location>
        <begin position="305"/>
        <end position="333"/>
    </location>
</feature>
<feature type="compositionally biased region" description="Polar residues" evidence="1">
    <location>
        <begin position="594"/>
        <end position="608"/>
    </location>
</feature>
<sequence length="781" mass="85502">MEYDLFGEDVGGAMLDGLSDLGSDNFGEPSAPQSREPTAAAPTQYPSYPHQIGELHQESPLQKLASFGGEYASNHIDSGGSIYHGNHAGYPGETPRPMHPTTSQTAGYSRGMMSQHEMRRPTGPQYPSYNMTPDNMYSMDQSQGLTDWAGGHFPSSVRHYNMQPTPSQYRQTVNYPHQQETVAGQKMSQSYGSSQQNIMNPMMHQPMQGNSYQRTQQQQQQQHHHHHQSPHTQPQHHSSHRQQQVQSQQPVQSQQQSSLAHHQQVSHIQHQQSLQSHALQQSYDKQRWKESGQHSYQLPPMSSVVKATSGNHSSHLTGGNHSGMAGTSGNINHLSGHYHVNQLGQSIPKPTYPQDPSRYAQNYLKRPPSGDQSKMSAPSAPKQSRHDNWKATIDQQIEKRFNSYLSSKGIVNGDMGKPATPVAPPTSYPIPPSRNYYDHPQVTTQHPQLHGYPLEKNSHHQPSSNTIGSGNGAADKRVLSILRNSLETKEARLQQQQMVKSPLQYTELTTRPTSSNVQPHTHGHRHSLPAIHSVNAALERGPPTAFPRLSIPKAVNSIQESNKNVAPYHGSSQHLPPLLHHQQSLPAHQHQQAMMTQRQSNIRSSKASSEVVDISEDEDMSALGRLSSSKPSVLQALNTSQAPAHQGGNGAPPVPPTSKSGEFDGLAAFLAARIRTKAELKQQPSSDQPATPGSSSLASASLSSSNFRSPFNDLVKTPGPTSDLLSSNTKCSPWTNSPKMTKDQPLAASFPRRSKGEEEQPSVADAEVPPVGALPPTSASL</sequence>
<feature type="compositionally biased region" description="Low complexity" evidence="1">
    <location>
        <begin position="584"/>
        <end position="593"/>
    </location>
</feature>
<feature type="compositionally biased region" description="Polar residues" evidence="1">
    <location>
        <begin position="719"/>
        <end position="739"/>
    </location>
</feature>
<feature type="region of interest" description="Disordered" evidence="1">
    <location>
        <begin position="415"/>
        <end position="472"/>
    </location>
</feature>
<feature type="compositionally biased region" description="Pro residues" evidence="1">
    <location>
        <begin position="421"/>
        <end position="432"/>
    </location>
</feature>
<name>A0A0A9W1Z9_LYGHE</name>
<evidence type="ECO:0000313" key="2">
    <source>
        <dbReference type="EMBL" id="JAG01849.1"/>
    </source>
</evidence>
<feature type="compositionally biased region" description="Low complexity" evidence="1">
    <location>
        <begin position="230"/>
        <end position="282"/>
    </location>
</feature>
<feature type="region of interest" description="Disordered" evidence="1">
    <location>
        <begin position="181"/>
        <end position="388"/>
    </location>
</feature>
<feature type="non-terminal residue" evidence="2">
    <location>
        <position position="781"/>
    </location>
</feature>
<accession>A0A0A9W1Z9</accession>
<proteinExistence type="predicted"/>
<evidence type="ECO:0000256" key="1">
    <source>
        <dbReference type="SAM" id="MobiDB-lite"/>
    </source>
</evidence>
<protein>
    <submittedName>
        <fullName evidence="2">Uncharacterized protein</fullName>
    </submittedName>
</protein>
<reference evidence="2" key="1">
    <citation type="journal article" date="2014" name="PLoS ONE">
        <title>Transcriptome-Based Identification of ABC Transporters in the Western Tarnished Plant Bug Lygus hesperus.</title>
        <authorList>
            <person name="Hull J.J."/>
            <person name="Chaney K."/>
            <person name="Geib S.M."/>
            <person name="Fabrick J.A."/>
            <person name="Brent C.S."/>
            <person name="Walsh D."/>
            <person name="Lavine L.C."/>
        </authorList>
    </citation>
    <scope>NUCLEOTIDE SEQUENCE</scope>
</reference>
<feature type="region of interest" description="Disordered" evidence="1">
    <location>
        <begin position="584"/>
        <end position="615"/>
    </location>
</feature>
<feature type="compositionally biased region" description="Polar residues" evidence="1">
    <location>
        <begin position="181"/>
        <end position="199"/>
    </location>
</feature>
<feature type="region of interest" description="Disordered" evidence="1">
    <location>
        <begin position="12"/>
        <end position="48"/>
    </location>
</feature>
<gene>
    <name evidence="2" type="ORF">CM83_69014</name>
</gene>
<feature type="compositionally biased region" description="Polar residues" evidence="1">
    <location>
        <begin position="682"/>
        <end position="693"/>
    </location>
</feature>
<organism evidence="2">
    <name type="scientific">Lygus hesperus</name>
    <name type="common">Western plant bug</name>
    <dbReference type="NCBI Taxonomy" id="30085"/>
    <lineage>
        <taxon>Eukaryota</taxon>
        <taxon>Metazoa</taxon>
        <taxon>Ecdysozoa</taxon>
        <taxon>Arthropoda</taxon>
        <taxon>Hexapoda</taxon>
        <taxon>Insecta</taxon>
        <taxon>Pterygota</taxon>
        <taxon>Neoptera</taxon>
        <taxon>Paraneoptera</taxon>
        <taxon>Hemiptera</taxon>
        <taxon>Heteroptera</taxon>
        <taxon>Panheteroptera</taxon>
        <taxon>Cimicomorpha</taxon>
        <taxon>Miridae</taxon>
        <taxon>Mirini</taxon>
        <taxon>Lygus</taxon>
    </lineage>
</organism>
<feature type="compositionally biased region" description="Low complexity" evidence="1">
    <location>
        <begin position="694"/>
        <end position="705"/>
    </location>
</feature>